<evidence type="ECO:0000313" key="1">
    <source>
        <dbReference type="EMBL" id="VEV99280.1"/>
    </source>
</evidence>
<accession>A0A653EAT9</accession>
<name>A0A653EAT9_9PSED</name>
<protein>
    <recommendedName>
        <fullName evidence="2">Filamentous hemagglutinin</fullName>
    </recommendedName>
</protein>
<dbReference type="AlphaFoldDB" id="A0A653EAT9"/>
<proteinExistence type="predicted"/>
<sequence length="69" mass="7441">MPQLSIMSLVGSAVPEALRARGALACWFIVVDGVQMSGPFASREDADRCKAAWASQLSEFEPGNYSMTM</sequence>
<reference evidence="1" key="1">
    <citation type="submission" date="2019-02" db="EMBL/GenBank/DDBJ databases">
        <authorList>
            <consortium name="Genoscope - CEA"/>
            <person name="William W."/>
        </authorList>
    </citation>
    <scope>NUCLEOTIDE SEQUENCE [LARGE SCALE GENOMIC DNA]</scope>
    <source>
        <strain evidence="1">YSy11</strain>
    </source>
</reference>
<dbReference type="EMBL" id="LR215729">
    <property type="protein sequence ID" value="VEV99280.1"/>
    <property type="molecule type" value="Genomic_DNA"/>
</dbReference>
<evidence type="ECO:0008006" key="2">
    <source>
        <dbReference type="Google" id="ProtNLM"/>
    </source>
</evidence>
<gene>
    <name evidence="1" type="ORF">PMYSY11_4237</name>
</gene>
<dbReference type="RefSeq" id="WP_150549410.1">
    <property type="nucleotide sequence ID" value="NZ_JBALWF010000010.1"/>
</dbReference>
<organism evidence="1">
    <name type="scientific">Pseudomonas marincola</name>
    <dbReference type="NCBI Taxonomy" id="437900"/>
    <lineage>
        <taxon>Bacteria</taxon>
        <taxon>Pseudomonadati</taxon>
        <taxon>Pseudomonadota</taxon>
        <taxon>Gammaproteobacteria</taxon>
        <taxon>Pseudomonadales</taxon>
        <taxon>Pseudomonadaceae</taxon>
        <taxon>Pseudomonas</taxon>
    </lineage>
</organism>